<organism evidence="1">
    <name type="scientific">marine metagenome</name>
    <dbReference type="NCBI Taxonomy" id="408172"/>
    <lineage>
        <taxon>unclassified sequences</taxon>
        <taxon>metagenomes</taxon>
        <taxon>ecological metagenomes</taxon>
    </lineage>
</organism>
<dbReference type="GO" id="GO:0000271">
    <property type="term" value="P:polysaccharide biosynthetic process"/>
    <property type="evidence" value="ECO:0007669"/>
    <property type="project" value="TreeGrafter"/>
</dbReference>
<evidence type="ECO:0000313" key="1">
    <source>
        <dbReference type="EMBL" id="SVE62822.1"/>
    </source>
</evidence>
<proteinExistence type="predicted"/>
<feature type="non-terminal residue" evidence="1">
    <location>
        <position position="110"/>
    </location>
</feature>
<dbReference type="PANTHER" id="PTHR30244:SF34">
    <property type="entry name" value="DTDP-4-AMINO-4,6-DIDEOXYGALACTOSE TRANSAMINASE"/>
    <property type="match status" value="1"/>
</dbReference>
<dbReference type="InterPro" id="IPR000653">
    <property type="entry name" value="DegT/StrS_aminotransferase"/>
</dbReference>
<accession>A0A383F0U5</accession>
<dbReference type="EMBL" id="UINC01230616">
    <property type="protein sequence ID" value="SVE62822.1"/>
    <property type="molecule type" value="Genomic_DNA"/>
</dbReference>
<name>A0A383F0U5_9ZZZZ</name>
<feature type="non-terminal residue" evidence="1">
    <location>
        <position position="1"/>
    </location>
</feature>
<dbReference type="SUPFAM" id="SSF53383">
    <property type="entry name" value="PLP-dependent transferases"/>
    <property type="match status" value="1"/>
</dbReference>
<dbReference type="AlphaFoldDB" id="A0A383F0U5"/>
<dbReference type="Pfam" id="PF01041">
    <property type="entry name" value="DegT_DnrJ_EryC1"/>
    <property type="match status" value="1"/>
</dbReference>
<evidence type="ECO:0008006" key="2">
    <source>
        <dbReference type="Google" id="ProtNLM"/>
    </source>
</evidence>
<protein>
    <recommendedName>
        <fullName evidence="2">DegT/DnrJ/EryC1/StrS aminotransferase family protein</fullName>
    </recommendedName>
</protein>
<reference evidence="1" key="1">
    <citation type="submission" date="2018-05" db="EMBL/GenBank/DDBJ databases">
        <authorList>
            <person name="Lanie J.A."/>
            <person name="Ng W.-L."/>
            <person name="Kazmierczak K.M."/>
            <person name="Andrzejewski T.M."/>
            <person name="Davidsen T.M."/>
            <person name="Wayne K.J."/>
            <person name="Tettelin H."/>
            <person name="Glass J.I."/>
            <person name="Rusch D."/>
            <person name="Podicherti R."/>
            <person name="Tsui H.-C.T."/>
            <person name="Winkler M.E."/>
        </authorList>
    </citation>
    <scope>NUCLEOTIDE SEQUENCE</scope>
</reference>
<gene>
    <name evidence="1" type="ORF">METZ01_LOCUS515676</name>
</gene>
<dbReference type="InterPro" id="IPR015421">
    <property type="entry name" value="PyrdxlP-dep_Trfase_major"/>
</dbReference>
<dbReference type="InterPro" id="IPR015424">
    <property type="entry name" value="PyrdxlP-dep_Trfase"/>
</dbReference>
<dbReference type="Gene3D" id="3.40.640.10">
    <property type="entry name" value="Type I PLP-dependent aspartate aminotransferase-like (Major domain)"/>
    <property type="match status" value="1"/>
</dbReference>
<dbReference type="GO" id="GO:0030170">
    <property type="term" value="F:pyridoxal phosphate binding"/>
    <property type="evidence" value="ECO:0007669"/>
    <property type="project" value="TreeGrafter"/>
</dbReference>
<dbReference type="PANTHER" id="PTHR30244">
    <property type="entry name" value="TRANSAMINASE"/>
    <property type="match status" value="1"/>
</dbReference>
<dbReference type="GO" id="GO:0008483">
    <property type="term" value="F:transaminase activity"/>
    <property type="evidence" value="ECO:0007669"/>
    <property type="project" value="TreeGrafter"/>
</dbReference>
<sequence>MTFKPKKWIGVGDFIISKYEKKYLQKVIDSNRLSYGPMSRAFESKFSQMHQTKYGIFCNSGTSALQIALAALKEVHGWQDDDEVIVPALTFIATSNIVLYNKLKPVFVDI</sequence>